<reference evidence="2" key="1">
    <citation type="submission" date="2022-11" db="UniProtKB">
        <authorList>
            <consortium name="WormBaseParasite"/>
        </authorList>
    </citation>
    <scope>IDENTIFICATION</scope>
</reference>
<dbReference type="WBParaSite" id="PS1159_v2.g17535.t1">
    <property type="protein sequence ID" value="PS1159_v2.g17535.t1"/>
    <property type="gene ID" value="PS1159_v2.g17535"/>
</dbReference>
<evidence type="ECO:0000313" key="1">
    <source>
        <dbReference type="Proteomes" id="UP000887580"/>
    </source>
</evidence>
<proteinExistence type="predicted"/>
<organism evidence="1 2">
    <name type="scientific">Panagrolaimus sp. PS1159</name>
    <dbReference type="NCBI Taxonomy" id="55785"/>
    <lineage>
        <taxon>Eukaryota</taxon>
        <taxon>Metazoa</taxon>
        <taxon>Ecdysozoa</taxon>
        <taxon>Nematoda</taxon>
        <taxon>Chromadorea</taxon>
        <taxon>Rhabditida</taxon>
        <taxon>Tylenchina</taxon>
        <taxon>Panagrolaimomorpha</taxon>
        <taxon>Panagrolaimoidea</taxon>
        <taxon>Panagrolaimidae</taxon>
        <taxon>Panagrolaimus</taxon>
    </lineage>
</organism>
<evidence type="ECO:0000313" key="2">
    <source>
        <dbReference type="WBParaSite" id="PS1159_v2.g17535.t1"/>
    </source>
</evidence>
<name>A0AC35FHG7_9BILA</name>
<sequence length="276" mass="29323">MKNGGAAPVRSASKEKKRSSPPKVHGRFDGLVVIITGSSSGIGQATAIQFAKEGASVTLHGQSTERLEETKKQIIAAGISKSKVLIISGPIQDESIQDKLIDETAKHFGKLDVLVNNAGCPTKPGIDQNSLETFDFVFEVNVRAVYRLIQIAVPHLEKTKGSIVNLSSGLSQKPSPLMIPYSITKAAINHLTRNFASALASKGIRVNAVAPGIVSTEFHDRSGMGGNHVLDVAKNIVPLNRAGRPEEQAQLILNIAAPDNSYMTGSIIFNDGGLIL</sequence>
<protein>
    <submittedName>
        <fullName evidence="2">Uncharacterized protein</fullName>
    </submittedName>
</protein>
<dbReference type="Proteomes" id="UP000887580">
    <property type="component" value="Unplaced"/>
</dbReference>
<accession>A0AC35FHG7</accession>